<feature type="domain" description="Era-type G" evidence="10">
    <location>
        <begin position="18"/>
        <end position="185"/>
    </location>
</feature>
<keyword evidence="6" id="KW-0690">Ribosome biogenesis</keyword>
<feature type="binding site" evidence="6">
    <location>
        <begin position="73"/>
        <end position="77"/>
    </location>
    <ligand>
        <name>GTP</name>
        <dbReference type="ChEBI" id="CHEBI:37565"/>
    </ligand>
</feature>
<sequence length="298" mass="33519">MPKKIKTTEDVIEKPIFKSGFVTLVGRSNVGKSTLLNTLIGTKLAAVTHKPQTTRHIIHGVLNGPQGQAVFIDTPGIFKGGHSSISGKLEERVKEAVQDIDLAVYVADPTRAIGVEERYILAILRKLDVPKIMVINKSDLPEKEKTYLDDYKALTEEFTATFELSALLNRHVEPLRQKVFELLPEGNELYLDNQITNIDKNFWAAEVIREKILLALRQEVPYSVHVEVESMEDKGEIMIVKATVYTSDSRYKKMIIGAGGRAIKEVGIAARKELSAALNKKIFLELEVETDKHWEERI</sequence>
<keyword evidence="6" id="KW-1003">Cell membrane</keyword>
<comment type="similarity">
    <text evidence="1 6 7 8">Belongs to the TRAFAC class TrmE-Era-EngA-EngB-Septin-like GTPase superfamily. Era GTPase family.</text>
</comment>
<comment type="subunit">
    <text evidence="6">Monomer.</text>
</comment>
<dbReference type="NCBIfam" id="NF000908">
    <property type="entry name" value="PRK00089.1"/>
    <property type="match status" value="1"/>
</dbReference>
<feature type="region of interest" description="G1" evidence="7">
    <location>
        <begin position="26"/>
        <end position="33"/>
    </location>
</feature>
<dbReference type="GO" id="GO:0005886">
    <property type="term" value="C:plasma membrane"/>
    <property type="evidence" value="ECO:0007669"/>
    <property type="project" value="UniProtKB-SubCell"/>
</dbReference>
<evidence type="ECO:0000256" key="6">
    <source>
        <dbReference type="HAMAP-Rule" id="MF_00367"/>
    </source>
</evidence>
<dbReference type="STRING" id="1619036.US58_C0022G0005"/>
<dbReference type="HAMAP" id="MF_00367">
    <property type="entry name" value="GTPase_Era"/>
    <property type="match status" value="1"/>
</dbReference>
<feature type="region of interest" description="G3" evidence="7">
    <location>
        <begin position="73"/>
        <end position="76"/>
    </location>
</feature>
<feature type="domain" description="KH type-2" evidence="9">
    <location>
        <begin position="216"/>
        <end position="292"/>
    </location>
</feature>
<keyword evidence="6" id="KW-0472">Membrane</keyword>
<keyword evidence="5 6" id="KW-0342">GTP-binding</keyword>
<name>A0A0G0KI62_9BACT</name>
<dbReference type="Gene3D" id="3.30.300.20">
    <property type="match status" value="1"/>
</dbReference>
<dbReference type="Proteomes" id="UP000034333">
    <property type="component" value="Unassembled WGS sequence"/>
</dbReference>
<dbReference type="SUPFAM" id="SSF54814">
    <property type="entry name" value="Prokaryotic type KH domain (KH-domain type II)"/>
    <property type="match status" value="1"/>
</dbReference>
<evidence type="ECO:0000313" key="11">
    <source>
        <dbReference type="EMBL" id="KKQ40256.1"/>
    </source>
</evidence>
<keyword evidence="6" id="KW-0699">rRNA-binding</keyword>
<evidence type="ECO:0000256" key="8">
    <source>
        <dbReference type="RuleBase" id="RU003761"/>
    </source>
</evidence>
<evidence type="ECO:0000256" key="5">
    <source>
        <dbReference type="ARBA" id="ARBA00023134"/>
    </source>
</evidence>
<dbReference type="PRINTS" id="PR00326">
    <property type="entry name" value="GTP1OBG"/>
</dbReference>
<accession>A0A0G0KI62</accession>
<dbReference type="PROSITE" id="PS51713">
    <property type="entry name" value="G_ERA"/>
    <property type="match status" value="1"/>
</dbReference>
<dbReference type="InterPro" id="IPR005225">
    <property type="entry name" value="Small_GTP-bd"/>
</dbReference>
<organism evidence="11 12">
    <name type="scientific">Candidatus Magasanikbacteria bacterium GW2011_GWA2_37_8</name>
    <dbReference type="NCBI Taxonomy" id="1619036"/>
    <lineage>
        <taxon>Bacteria</taxon>
        <taxon>Candidatus Magasanikiibacteriota</taxon>
    </lineage>
</organism>
<dbReference type="InterPro" id="IPR004044">
    <property type="entry name" value="KH_dom_type_2"/>
</dbReference>
<keyword evidence="3 6" id="KW-0547">Nucleotide-binding</keyword>
<feature type="binding site" evidence="6">
    <location>
        <begin position="136"/>
        <end position="139"/>
    </location>
    <ligand>
        <name>GTP</name>
        <dbReference type="ChEBI" id="CHEBI:37565"/>
    </ligand>
</feature>
<reference evidence="11 12" key="1">
    <citation type="journal article" date="2015" name="Nature">
        <title>rRNA introns, odd ribosomes, and small enigmatic genomes across a large radiation of phyla.</title>
        <authorList>
            <person name="Brown C.T."/>
            <person name="Hug L.A."/>
            <person name="Thomas B.C."/>
            <person name="Sharon I."/>
            <person name="Castelle C.J."/>
            <person name="Singh A."/>
            <person name="Wilkins M.J."/>
            <person name="Williams K.H."/>
            <person name="Banfield J.F."/>
        </authorList>
    </citation>
    <scope>NUCLEOTIDE SEQUENCE [LARGE SCALE GENOMIC DNA]</scope>
</reference>
<evidence type="ECO:0000256" key="4">
    <source>
        <dbReference type="ARBA" id="ARBA00022884"/>
    </source>
</evidence>
<evidence type="ECO:0000256" key="3">
    <source>
        <dbReference type="ARBA" id="ARBA00022741"/>
    </source>
</evidence>
<evidence type="ECO:0000256" key="7">
    <source>
        <dbReference type="PROSITE-ProRule" id="PRU01050"/>
    </source>
</evidence>
<gene>
    <name evidence="6" type="primary">era</name>
    <name evidence="11" type="ORF">US58_C0022G0005</name>
</gene>
<feature type="region of interest" description="G2" evidence="7">
    <location>
        <begin position="52"/>
        <end position="56"/>
    </location>
</feature>
<dbReference type="PROSITE" id="PS50823">
    <property type="entry name" value="KH_TYPE_2"/>
    <property type="match status" value="1"/>
</dbReference>
<feature type="region of interest" description="G5" evidence="7">
    <location>
        <begin position="164"/>
        <end position="166"/>
    </location>
</feature>
<comment type="function">
    <text evidence="6">An essential GTPase that binds both GDP and GTP, with rapid nucleotide exchange. Plays a role in 16S rRNA processing and 30S ribosomal subunit biogenesis and possibly also in cell cycle regulation and energy metabolism.</text>
</comment>
<dbReference type="InterPro" id="IPR027417">
    <property type="entry name" value="P-loop_NTPase"/>
</dbReference>
<comment type="subcellular location">
    <subcellularLocation>
        <location evidence="6">Cytoplasm</location>
    </subcellularLocation>
    <subcellularLocation>
        <location evidence="6">Cell membrane</location>
        <topology evidence="6">Peripheral membrane protein</topology>
    </subcellularLocation>
</comment>
<dbReference type="CDD" id="cd22534">
    <property type="entry name" value="KH-II_Era"/>
    <property type="match status" value="1"/>
</dbReference>
<evidence type="ECO:0000256" key="1">
    <source>
        <dbReference type="ARBA" id="ARBA00007921"/>
    </source>
</evidence>
<dbReference type="PANTHER" id="PTHR42698:SF1">
    <property type="entry name" value="GTPASE ERA, MITOCHONDRIAL"/>
    <property type="match status" value="1"/>
</dbReference>
<dbReference type="GO" id="GO:0003924">
    <property type="term" value="F:GTPase activity"/>
    <property type="evidence" value="ECO:0007669"/>
    <property type="project" value="UniProtKB-UniRule"/>
</dbReference>
<dbReference type="InterPro" id="IPR015946">
    <property type="entry name" value="KH_dom-like_a/b"/>
</dbReference>
<dbReference type="Pfam" id="PF01926">
    <property type="entry name" value="MMR_HSR1"/>
    <property type="match status" value="1"/>
</dbReference>
<evidence type="ECO:0000259" key="9">
    <source>
        <dbReference type="PROSITE" id="PS50823"/>
    </source>
</evidence>
<dbReference type="Gene3D" id="3.40.50.300">
    <property type="entry name" value="P-loop containing nucleotide triphosphate hydrolases"/>
    <property type="match status" value="1"/>
</dbReference>
<dbReference type="SUPFAM" id="SSF52540">
    <property type="entry name" value="P-loop containing nucleoside triphosphate hydrolases"/>
    <property type="match status" value="1"/>
</dbReference>
<proteinExistence type="inferred from homology"/>
<dbReference type="CDD" id="cd04163">
    <property type="entry name" value="Era"/>
    <property type="match status" value="1"/>
</dbReference>
<dbReference type="InterPro" id="IPR009019">
    <property type="entry name" value="KH_sf_prok-type"/>
</dbReference>
<dbReference type="GO" id="GO:0005829">
    <property type="term" value="C:cytosol"/>
    <property type="evidence" value="ECO:0007669"/>
    <property type="project" value="TreeGrafter"/>
</dbReference>
<keyword evidence="4 6" id="KW-0694">RNA-binding</keyword>
<evidence type="ECO:0000259" key="10">
    <source>
        <dbReference type="PROSITE" id="PS51713"/>
    </source>
</evidence>
<dbReference type="GO" id="GO:0000028">
    <property type="term" value="P:ribosomal small subunit assembly"/>
    <property type="evidence" value="ECO:0007669"/>
    <property type="project" value="TreeGrafter"/>
</dbReference>
<dbReference type="AlphaFoldDB" id="A0A0G0KI62"/>
<evidence type="ECO:0000256" key="2">
    <source>
        <dbReference type="ARBA" id="ARBA00020484"/>
    </source>
</evidence>
<dbReference type="InterPro" id="IPR030388">
    <property type="entry name" value="G_ERA_dom"/>
</dbReference>
<dbReference type="Pfam" id="PF07650">
    <property type="entry name" value="KH_2"/>
    <property type="match status" value="1"/>
</dbReference>
<comment type="caution">
    <text evidence="11">The sequence shown here is derived from an EMBL/GenBank/DDBJ whole genome shotgun (WGS) entry which is preliminary data.</text>
</comment>
<evidence type="ECO:0000313" key="12">
    <source>
        <dbReference type="Proteomes" id="UP000034333"/>
    </source>
</evidence>
<dbReference type="NCBIfam" id="TIGR00436">
    <property type="entry name" value="era"/>
    <property type="match status" value="1"/>
</dbReference>
<dbReference type="NCBIfam" id="TIGR00231">
    <property type="entry name" value="small_GTP"/>
    <property type="match status" value="1"/>
</dbReference>
<protein>
    <recommendedName>
        <fullName evidence="2 6">GTPase Era</fullName>
    </recommendedName>
</protein>
<dbReference type="EMBL" id="LBTN01000022">
    <property type="protein sequence ID" value="KKQ40256.1"/>
    <property type="molecule type" value="Genomic_DNA"/>
</dbReference>
<dbReference type="GO" id="GO:0070181">
    <property type="term" value="F:small ribosomal subunit rRNA binding"/>
    <property type="evidence" value="ECO:0007669"/>
    <property type="project" value="UniProtKB-UniRule"/>
</dbReference>
<keyword evidence="6" id="KW-0963">Cytoplasm</keyword>
<dbReference type="GO" id="GO:0043024">
    <property type="term" value="F:ribosomal small subunit binding"/>
    <property type="evidence" value="ECO:0007669"/>
    <property type="project" value="TreeGrafter"/>
</dbReference>
<dbReference type="InterPro" id="IPR005662">
    <property type="entry name" value="GTPase_Era-like"/>
</dbReference>
<dbReference type="PANTHER" id="PTHR42698">
    <property type="entry name" value="GTPASE ERA"/>
    <property type="match status" value="1"/>
</dbReference>
<dbReference type="PATRIC" id="fig|1619036.3.peg.588"/>
<feature type="region of interest" description="G4" evidence="7">
    <location>
        <begin position="136"/>
        <end position="139"/>
    </location>
</feature>
<dbReference type="InterPro" id="IPR006073">
    <property type="entry name" value="GTP-bd"/>
</dbReference>
<dbReference type="GO" id="GO:0005525">
    <property type="term" value="F:GTP binding"/>
    <property type="evidence" value="ECO:0007669"/>
    <property type="project" value="UniProtKB-UniRule"/>
</dbReference>
<comment type="caution">
    <text evidence="6">Lacks conserved residue(s) required for the propagation of feature annotation.</text>
</comment>